<proteinExistence type="predicted"/>
<sequence>MFAAVIWASLLAAISANYAVYNINIYGTEACGARVNVQRTDIRAVVDTTGASTLKFYGLNNAQTLAAAIADDANIPLVATLTNNSKSVTVKSYLKGKVTATQTILGNAKAYNSADGKAAFMTRFQRNTWKSSTGTILQMYQYIDDTTLVYSYELSPGDVQMVPMYLGIDGAFTGTPVFYQSILCVDGTTWTTAINGSTSTSASTTTNITPTTASI</sequence>
<accession>A0AA36FW17</accession>
<evidence type="ECO:0000313" key="1">
    <source>
        <dbReference type="EMBL" id="CAJ0569305.1"/>
    </source>
</evidence>
<comment type="caution">
    <text evidence="1">The sequence shown here is derived from an EMBL/GenBank/DDBJ whole genome shotgun (WGS) entry which is preliminary data.</text>
</comment>
<feature type="non-terminal residue" evidence="1">
    <location>
        <position position="215"/>
    </location>
</feature>
<organism evidence="1 2">
    <name type="scientific">Mesorhabditis spiculigera</name>
    <dbReference type="NCBI Taxonomy" id="96644"/>
    <lineage>
        <taxon>Eukaryota</taxon>
        <taxon>Metazoa</taxon>
        <taxon>Ecdysozoa</taxon>
        <taxon>Nematoda</taxon>
        <taxon>Chromadorea</taxon>
        <taxon>Rhabditida</taxon>
        <taxon>Rhabditina</taxon>
        <taxon>Rhabditomorpha</taxon>
        <taxon>Rhabditoidea</taxon>
        <taxon>Rhabditidae</taxon>
        <taxon>Mesorhabditinae</taxon>
        <taxon>Mesorhabditis</taxon>
    </lineage>
</organism>
<protein>
    <submittedName>
        <fullName evidence="1">Uncharacterized protein</fullName>
    </submittedName>
</protein>
<reference evidence="1" key="1">
    <citation type="submission" date="2023-06" db="EMBL/GenBank/DDBJ databases">
        <authorList>
            <person name="Delattre M."/>
        </authorList>
    </citation>
    <scope>NUCLEOTIDE SEQUENCE</scope>
    <source>
        <strain evidence="1">AF72</strain>
    </source>
</reference>
<dbReference type="EMBL" id="CATQJA010002001">
    <property type="protein sequence ID" value="CAJ0569305.1"/>
    <property type="molecule type" value="Genomic_DNA"/>
</dbReference>
<dbReference type="Proteomes" id="UP001177023">
    <property type="component" value="Unassembled WGS sequence"/>
</dbReference>
<evidence type="ECO:0000313" key="2">
    <source>
        <dbReference type="Proteomes" id="UP001177023"/>
    </source>
</evidence>
<dbReference type="AlphaFoldDB" id="A0AA36FW17"/>
<keyword evidence="2" id="KW-1185">Reference proteome</keyword>
<name>A0AA36FW17_9BILA</name>
<gene>
    <name evidence="1" type="ORF">MSPICULIGERA_LOCUS7788</name>
</gene>